<dbReference type="Gene3D" id="3.20.20.30">
    <property type="entry name" value="Luciferase-like domain"/>
    <property type="match status" value="1"/>
</dbReference>
<gene>
    <name evidence="3" type="primary">hmd_2</name>
    <name evidence="3" type="ORF">Vau01_054210</name>
</gene>
<evidence type="ECO:0000256" key="1">
    <source>
        <dbReference type="ARBA" id="ARBA00023002"/>
    </source>
</evidence>
<dbReference type="SUPFAM" id="SSF51679">
    <property type="entry name" value="Bacterial luciferase-like"/>
    <property type="match status" value="1"/>
</dbReference>
<name>A0A8J3ZAA0_9ACTN</name>
<organism evidence="3 4">
    <name type="scientific">Virgisporangium aurantiacum</name>
    <dbReference type="NCBI Taxonomy" id="175570"/>
    <lineage>
        <taxon>Bacteria</taxon>
        <taxon>Bacillati</taxon>
        <taxon>Actinomycetota</taxon>
        <taxon>Actinomycetes</taxon>
        <taxon>Micromonosporales</taxon>
        <taxon>Micromonosporaceae</taxon>
        <taxon>Virgisporangium</taxon>
    </lineage>
</organism>
<evidence type="ECO:0000313" key="4">
    <source>
        <dbReference type="Proteomes" id="UP000612585"/>
    </source>
</evidence>
<dbReference type="Proteomes" id="UP000612585">
    <property type="component" value="Unassembled WGS sequence"/>
</dbReference>
<dbReference type="PANTHER" id="PTHR43244">
    <property type="match status" value="1"/>
</dbReference>
<dbReference type="AlphaFoldDB" id="A0A8J3ZAA0"/>
<sequence>MKVRFGVGLGTSNVLGEPAAFATLVDKLEELRFDSLWISERATGPTLDPLTAIAFAAGRTRRLKFGTSVLVVPGRNPVLLAKELATVDALSGGRLLPAFGLGTPDPREHAAFGVSRGERAAWFEEAVPLMRRLWSEDHVTHEGPRFPVSDLSLWPKPVGRMEVWLGGRGPRELDRTGRLSQGWLGAFQSPSEAGRSREQIEAAAAKHGRTVDDDHFGTVLLYARSGALPPAVVERIARVSPGTPIGDVVPTGADGFTDLVRRYVSAGITKFVLVPVAKPESWAEELAWLSPLVRGFEET</sequence>
<dbReference type="Pfam" id="PF00296">
    <property type="entry name" value="Bac_luciferase"/>
    <property type="match status" value="1"/>
</dbReference>
<accession>A0A8J3ZAA0</accession>
<dbReference type="InterPro" id="IPR036661">
    <property type="entry name" value="Luciferase-like_sf"/>
</dbReference>
<evidence type="ECO:0000313" key="3">
    <source>
        <dbReference type="EMBL" id="GIJ57905.1"/>
    </source>
</evidence>
<reference evidence="3" key="1">
    <citation type="submission" date="2021-01" db="EMBL/GenBank/DDBJ databases">
        <title>Whole genome shotgun sequence of Virgisporangium aurantiacum NBRC 16421.</title>
        <authorList>
            <person name="Komaki H."/>
            <person name="Tamura T."/>
        </authorList>
    </citation>
    <scope>NUCLEOTIDE SEQUENCE</scope>
    <source>
        <strain evidence="3">NBRC 16421</strain>
    </source>
</reference>
<dbReference type="RefSeq" id="WP_203997801.1">
    <property type="nucleotide sequence ID" value="NZ_BOPG01000033.1"/>
</dbReference>
<proteinExistence type="predicted"/>
<comment type="caution">
    <text evidence="3">The sequence shown here is derived from an EMBL/GenBank/DDBJ whole genome shotgun (WGS) entry which is preliminary data.</text>
</comment>
<dbReference type="GO" id="GO:0016705">
    <property type="term" value="F:oxidoreductase activity, acting on paired donors, with incorporation or reduction of molecular oxygen"/>
    <property type="evidence" value="ECO:0007669"/>
    <property type="project" value="InterPro"/>
</dbReference>
<dbReference type="EMBL" id="BOPG01000033">
    <property type="protein sequence ID" value="GIJ57905.1"/>
    <property type="molecule type" value="Genomic_DNA"/>
</dbReference>
<dbReference type="InterPro" id="IPR050564">
    <property type="entry name" value="F420-G6PD/mer"/>
</dbReference>
<keyword evidence="1" id="KW-0560">Oxidoreductase</keyword>
<evidence type="ECO:0000259" key="2">
    <source>
        <dbReference type="Pfam" id="PF00296"/>
    </source>
</evidence>
<dbReference type="InterPro" id="IPR011251">
    <property type="entry name" value="Luciferase-like_dom"/>
</dbReference>
<protein>
    <submittedName>
        <fullName evidence="3">LLM class F420-dependent oxidoreductase</fullName>
    </submittedName>
</protein>
<feature type="domain" description="Luciferase-like" evidence="2">
    <location>
        <begin position="13"/>
        <end position="213"/>
    </location>
</feature>
<dbReference type="PANTHER" id="PTHR43244:SF1">
    <property type="entry name" value="5,10-METHYLENETETRAHYDROMETHANOPTERIN REDUCTASE"/>
    <property type="match status" value="1"/>
</dbReference>
<keyword evidence="4" id="KW-1185">Reference proteome</keyword>